<comment type="caution">
    <text evidence="3">The sequence shown here is derived from an EMBL/GenBank/DDBJ whole genome shotgun (WGS) entry which is preliminary data.</text>
</comment>
<dbReference type="EMBL" id="JAJGMW010000005">
    <property type="protein sequence ID" value="MCC4212215.1"/>
    <property type="molecule type" value="Genomic_DNA"/>
</dbReference>
<dbReference type="Gene3D" id="1.10.390.10">
    <property type="entry name" value="Neutral Protease Domain 2"/>
    <property type="match status" value="1"/>
</dbReference>
<name>A0ABS8GR80_9FLAO</name>
<dbReference type="SUPFAM" id="SSF55486">
    <property type="entry name" value="Metalloproteases ('zincins'), catalytic domain"/>
    <property type="match status" value="1"/>
</dbReference>
<organism evidence="3 4">
    <name type="scientific">Leeuwenhoekiella parthenopeia</name>
    <dbReference type="NCBI Taxonomy" id="2890320"/>
    <lineage>
        <taxon>Bacteria</taxon>
        <taxon>Pseudomonadati</taxon>
        <taxon>Bacteroidota</taxon>
        <taxon>Flavobacteriia</taxon>
        <taxon>Flavobacteriales</taxon>
        <taxon>Flavobacteriaceae</taxon>
        <taxon>Leeuwenhoekiella</taxon>
    </lineage>
</organism>
<evidence type="ECO:0000259" key="2">
    <source>
        <dbReference type="Pfam" id="PF01433"/>
    </source>
</evidence>
<protein>
    <submittedName>
        <fullName evidence="3">M1 family metallopeptidase</fullName>
    </submittedName>
</protein>
<dbReference type="CDD" id="cd09604">
    <property type="entry name" value="M1_APN_like"/>
    <property type="match status" value="1"/>
</dbReference>
<evidence type="ECO:0000313" key="3">
    <source>
        <dbReference type="EMBL" id="MCC4212215.1"/>
    </source>
</evidence>
<keyword evidence="1" id="KW-0732">Signal</keyword>
<evidence type="ECO:0000256" key="1">
    <source>
        <dbReference type="SAM" id="SignalP"/>
    </source>
</evidence>
<proteinExistence type="predicted"/>
<reference evidence="3 4" key="1">
    <citation type="submission" date="2021-11" db="EMBL/GenBank/DDBJ databases">
        <title>Seasonal and diel survey of microbial diversity of the Tyrrhenian coast.</title>
        <authorList>
            <person name="Gattoni G."/>
            <person name="Corral P."/>
        </authorList>
    </citation>
    <scope>NUCLEOTIDE SEQUENCE [LARGE SCALE GENOMIC DNA]</scope>
    <source>
        <strain evidence="3 4">Mr9</strain>
    </source>
</reference>
<sequence length="627" mass="71400">MELKKAIQSTFWSASVLVLGLIPASTSAQNNTSYWQQHVDYKMEVDMNVEDYNYTGKQELVYTNNSPDTLNQVFYHLYFNAFQPGSEMDVRSLTIKDPDRRVMDRISKLEPDEIGFLNVNTLTQDGTPLTYEVAGTVLEVSLAKAIAPGESTTFNMDFNGQVPVQIRRSGRNNAEGVALSMTQWYPKLAEYDFEGWHADPYIAREFHGVWGDFDVKISIDSEYTVGGTGYLQNTEIGHGYEEPGQKVEKAKKGKHTWHFVAPNVHDFTWAADPDYIHDKLTASDGTVLHFFYKDNKDIIENWKNLQPKTAELLAFYNENVGPYPYDQYSVIQGGDGGMEYAMCTLITGERSFGSLVGVTAHEMAHTWFQFLLASNEAKHEWMDEGFTSYISDEAMNVVMDEKKPNPQAGNYASYFRLATSGIEQPQTTYADRYEMNAAYGASAYSKGAVFLAQLGYIIGKENLDKTIKTYFDEFKFKHPTPNDVKRVAEKVSGMQLDWYLVDWTQTTNTIDYAIKNVEEVDGKTQVTLERKGLMPMPVDFYVNVKDGDNAEGINESYYIPLRMMRAEKPNPFPNMERTQLPDWPWAYPTYTFTIDKPLSEINSMTIDAQQLMADIDRSNNSWNQPAE</sequence>
<feature type="domain" description="Peptidase M1 membrane alanine aminopeptidase" evidence="2">
    <location>
        <begin position="352"/>
        <end position="503"/>
    </location>
</feature>
<dbReference type="InterPro" id="IPR034015">
    <property type="entry name" value="M1_LTA4H"/>
</dbReference>
<dbReference type="PANTHER" id="PTHR45726">
    <property type="entry name" value="LEUKOTRIENE A-4 HYDROLASE"/>
    <property type="match status" value="1"/>
</dbReference>
<dbReference type="InterPro" id="IPR014782">
    <property type="entry name" value="Peptidase_M1_dom"/>
</dbReference>
<dbReference type="RefSeq" id="WP_228229305.1">
    <property type="nucleotide sequence ID" value="NZ_JAJGMW010000005.1"/>
</dbReference>
<keyword evidence="4" id="KW-1185">Reference proteome</keyword>
<dbReference type="Pfam" id="PF01433">
    <property type="entry name" value="Peptidase_M1"/>
    <property type="match status" value="1"/>
</dbReference>
<evidence type="ECO:0000313" key="4">
    <source>
        <dbReference type="Proteomes" id="UP001197770"/>
    </source>
</evidence>
<feature type="signal peptide" evidence="1">
    <location>
        <begin position="1"/>
        <end position="28"/>
    </location>
</feature>
<dbReference type="PANTHER" id="PTHR45726:SF3">
    <property type="entry name" value="LEUKOTRIENE A-4 HYDROLASE"/>
    <property type="match status" value="1"/>
</dbReference>
<gene>
    <name evidence="3" type="ORF">LLW17_05745</name>
</gene>
<dbReference type="Proteomes" id="UP001197770">
    <property type="component" value="Unassembled WGS sequence"/>
</dbReference>
<dbReference type="InterPro" id="IPR027268">
    <property type="entry name" value="Peptidase_M4/M1_CTD_sf"/>
</dbReference>
<feature type="chain" id="PRO_5047213579" evidence="1">
    <location>
        <begin position="29"/>
        <end position="627"/>
    </location>
</feature>
<accession>A0ABS8GR80</accession>